<evidence type="ECO:0000259" key="5">
    <source>
        <dbReference type="PROSITE" id="PS51764"/>
    </source>
</evidence>
<comment type="similarity">
    <text evidence="1 4">Belongs to the glycosyl hydrolase 26 family.</text>
</comment>
<evidence type="ECO:0000256" key="4">
    <source>
        <dbReference type="PROSITE-ProRule" id="PRU01100"/>
    </source>
</evidence>
<keyword evidence="3 4" id="KW-0326">Glycosidase</keyword>
<name>A0A198AHQ4_9BACL</name>
<keyword evidence="7" id="KW-1185">Reference proteome</keyword>
<dbReference type="EMBL" id="LYPB01000050">
    <property type="protein sequence ID" value="OAS20737.1"/>
    <property type="molecule type" value="Genomic_DNA"/>
</dbReference>
<dbReference type="InterPro" id="IPR022790">
    <property type="entry name" value="GH26_dom"/>
</dbReference>
<dbReference type="Pfam" id="PF02156">
    <property type="entry name" value="Glyco_hydro_26"/>
    <property type="match status" value="1"/>
</dbReference>
<dbReference type="PANTHER" id="PTHR40079">
    <property type="entry name" value="MANNAN ENDO-1,4-BETA-MANNOSIDASE E-RELATED"/>
    <property type="match status" value="1"/>
</dbReference>
<dbReference type="Proteomes" id="UP000078454">
    <property type="component" value="Unassembled WGS sequence"/>
</dbReference>
<reference evidence="6 7" key="1">
    <citation type="submission" date="2016-05" db="EMBL/GenBank/DDBJ databases">
        <title>Paenibacillus sp. 1ZS3-15 nov., isolated from the rhizosphere soil.</title>
        <authorList>
            <person name="Zhang X.X."/>
            <person name="Zhang J."/>
        </authorList>
    </citation>
    <scope>NUCLEOTIDE SEQUENCE [LARGE SCALE GENOMIC DNA]</scope>
    <source>
        <strain evidence="6 7">1ZS3-15</strain>
    </source>
</reference>
<proteinExistence type="inferred from homology"/>
<gene>
    <name evidence="6" type="ORF">A8708_18115</name>
</gene>
<evidence type="ECO:0000256" key="3">
    <source>
        <dbReference type="ARBA" id="ARBA00023295"/>
    </source>
</evidence>
<feature type="active site" description="Proton donor" evidence="4">
    <location>
        <position position="146"/>
    </location>
</feature>
<dbReference type="PROSITE" id="PS51764">
    <property type="entry name" value="GH26"/>
    <property type="match status" value="1"/>
</dbReference>
<evidence type="ECO:0000313" key="7">
    <source>
        <dbReference type="Proteomes" id="UP000078454"/>
    </source>
</evidence>
<dbReference type="AlphaFoldDB" id="A0A198AHQ4"/>
<dbReference type="InterPro" id="IPR000805">
    <property type="entry name" value="Glyco_hydro_26"/>
</dbReference>
<dbReference type="Gene3D" id="3.20.20.80">
    <property type="entry name" value="Glycosidases"/>
    <property type="match status" value="1"/>
</dbReference>
<dbReference type="STRING" id="1850517.A8708_18115"/>
<dbReference type="PRINTS" id="PR00739">
    <property type="entry name" value="GLHYDRLASE26"/>
</dbReference>
<dbReference type="PANTHER" id="PTHR40079:SF4">
    <property type="entry name" value="GH26 DOMAIN-CONTAINING PROTEIN-RELATED"/>
    <property type="match status" value="1"/>
</dbReference>
<evidence type="ECO:0000256" key="2">
    <source>
        <dbReference type="ARBA" id="ARBA00022801"/>
    </source>
</evidence>
<dbReference type="InterPro" id="IPR017853">
    <property type="entry name" value="GH"/>
</dbReference>
<protein>
    <submittedName>
        <fullName evidence="6">Glycoside hydrolase</fullName>
    </submittedName>
</protein>
<dbReference type="GO" id="GO:0006080">
    <property type="term" value="P:substituted mannan metabolic process"/>
    <property type="evidence" value="ECO:0007669"/>
    <property type="project" value="InterPro"/>
</dbReference>
<keyword evidence="2 4" id="KW-0378">Hydrolase</keyword>
<comment type="caution">
    <text evidence="6">The sequence shown here is derived from an EMBL/GenBank/DDBJ whole genome shotgun (WGS) entry which is preliminary data.</text>
</comment>
<accession>A0A198AHQ4</accession>
<feature type="active site" description="Nucleophile" evidence="4">
    <location>
        <position position="239"/>
    </location>
</feature>
<dbReference type="GO" id="GO:0016985">
    <property type="term" value="F:mannan endo-1,4-beta-mannosidase activity"/>
    <property type="evidence" value="ECO:0007669"/>
    <property type="project" value="InterPro"/>
</dbReference>
<feature type="domain" description="GH26" evidence="5">
    <location>
        <begin position="1"/>
        <end position="287"/>
    </location>
</feature>
<evidence type="ECO:0000256" key="1">
    <source>
        <dbReference type="ARBA" id="ARBA00007754"/>
    </source>
</evidence>
<sequence>MNYLNSISGTNIISGQHNDRKSVDDPDFLTDKIHTVTGLIPGLWSGDFSYDSRMTGRWGMIYEAEEQWNSGSLVNIMWHACPPTQSEPCNWDGGVKSALTNAQWTELITNGTTLNNVWKARMDQIAVYLQYLEDKDVAVLFRPLHEMNQGNFWWGGRPGASGTSKLYQITHDYLTNTKGLSNLVWVWDMQDLSQDIADYNPGSQYWDVFAFDIYSNGYNQSWYDYLLPIVGSKPMAIGECAQLPSSSVLNSQTRWVFFMGWADLVFSDNTTQQIINTYNHSRVINQNEMPGWN</sequence>
<evidence type="ECO:0000313" key="6">
    <source>
        <dbReference type="EMBL" id="OAS20737.1"/>
    </source>
</evidence>
<organism evidence="6 7">
    <name type="scientific">Paenibacillus oryzisoli</name>
    <dbReference type="NCBI Taxonomy" id="1850517"/>
    <lineage>
        <taxon>Bacteria</taxon>
        <taxon>Bacillati</taxon>
        <taxon>Bacillota</taxon>
        <taxon>Bacilli</taxon>
        <taxon>Bacillales</taxon>
        <taxon>Paenibacillaceae</taxon>
        <taxon>Paenibacillus</taxon>
    </lineage>
</organism>
<dbReference type="SUPFAM" id="SSF51445">
    <property type="entry name" value="(Trans)glycosidases"/>
    <property type="match status" value="1"/>
</dbReference>